<sequence length="137" mass="14434">MAVKTVSQASFLPHTIAQLRKAVGPQPQWRWRAKDCVCRSRAVRSSKARATPLFGRSPAGPTSATGAGAARRGGGAAVRPDVDAFFCGDDQIARGVTGTLRGRGISVPEQVAVVGYDNRDTMTLAARPRSPRATDCA</sequence>
<reference evidence="6 7" key="1">
    <citation type="submission" date="2019-10" db="EMBL/GenBank/DDBJ databases">
        <title>Nonomuraea sp. nov., isolated from Phyllanthus amarus.</title>
        <authorList>
            <person name="Klykleung N."/>
            <person name="Tanasupawat S."/>
        </authorList>
    </citation>
    <scope>NUCLEOTIDE SEQUENCE [LARGE SCALE GENOMIC DNA]</scope>
    <source>
        <strain evidence="6 7">CR1-09</strain>
    </source>
</reference>
<dbReference type="Pfam" id="PF13377">
    <property type="entry name" value="Peripla_BP_3"/>
    <property type="match status" value="1"/>
</dbReference>
<evidence type="ECO:0000256" key="3">
    <source>
        <dbReference type="ARBA" id="ARBA00023163"/>
    </source>
</evidence>
<dbReference type="SUPFAM" id="SSF53822">
    <property type="entry name" value="Periplasmic binding protein-like I"/>
    <property type="match status" value="1"/>
</dbReference>
<accession>A0A5N6BZF1</accession>
<evidence type="ECO:0000313" key="7">
    <source>
        <dbReference type="Proteomes" id="UP000313066"/>
    </source>
</evidence>
<dbReference type="Gene3D" id="3.40.50.2300">
    <property type="match status" value="1"/>
</dbReference>
<keyword evidence="7" id="KW-1185">Reference proteome</keyword>
<evidence type="ECO:0000256" key="4">
    <source>
        <dbReference type="SAM" id="MobiDB-lite"/>
    </source>
</evidence>
<dbReference type="GO" id="GO:0003677">
    <property type="term" value="F:DNA binding"/>
    <property type="evidence" value="ECO:0007669"/>
    <property type="project" value="UniProtKB-KW"/>
</dbReference>
<feature type="compositionally biased region" description="Low complexity" evidence="4">
    <location>
        <begin position="57"/>
        <end position="70"/>
    </location>
</feature>
<evidence type="ECO:0000259" key="5">
    <source>
        <dbReference type="Pfam" id="PF13377"/>
    </source>
</evidence>
<protein>
    <recommendedName>
        <fullName evidence="5">Transcriptional regulator LacI/GalR-like sensor domain-containing protein</fullName>
    </recommendedName>
</protein>
<dbReference type="EMBL" id="VDMA02000005">
    <property type="protein sequence ID" value="KAB8185630.1"/>
    <property type="molecule type" value="Genomic_DNA"/>
</dbReference>
<gene>
    <name evidence="6" type="ORF">FH610_010675</name>
</gene>
<keyword evidence="2" id="KW-0238">DNA-binding</keyword>
<proteinExistence type="predicted"/>
<dbReference type="Proteomes" id="UP000313066">
    <property type="component" value="Unassembled WGS sequence"/>
</dbReference>
<feature type="domain" description="Transcriptional regulator LacI/GalR-like sensor" evidence="5">
    <location>
        <begin position="64"/>
        <end position="128"/>
    </location>
</feature>
<comment type="caution">
    <text evidence="6">The sequence shown here is derived from an EMBL/GenBank/DDBJ whole genome shotgun (WGS) entry which is preliminary data.</text>
</comment>
<evidence type="ECO:0000256" key="1">
    <source>
        <dbReference type="ARBA" id="ARBA00023015"/>
    </source>
</evidence>
<name>A0A5N6BZF1_9ACTN</name>
<keyword evidence="1" id="KW-0805">Transcription regulation</keyword>
<organism evidence="6 7">
    <name type="scientific">Microbispora catharanthi</name>
    <dbReference type="NCBI Taxonomy" id="1712871"/>
    <lineage>
        <taxon>Bacteria</taxon>
        <taxon>Bacillati</taxon>
        <taxon>Actinomycetota</taxon>
        <taxon>Actinomycetes</taxon>
        <taxon>Streptosporangiales</taxon>
        <taxon>Streptosporangiaceae</taxon>
        <taxon>Microbispora</taxon>
    </lineage>
</organism>
<evidence type="ECO:0000313" key="6">
    <source>
        <dbReference type="EMBL" id="KAB8185630.1"/>
    </source>
</evidence>
<dbReference type="AlphaFoldDB" id="A0A5N6BZF1"/>
<dbReference type="InterPro" id="IPR028082">
    <property type="entry name" value="Peripla_BP_I"/>
</dbReference>
<keyword evidence="3" id="KW-0804">Transcription</keyword>
<feature type="region of interest" description="Disordered" evidence="4">
    <location>
        <begin position="48"/>
        <end position="75"/>
    </location>
</feature>
<evidence type="ECO:0000256" key="2">
    <source>
        <dbReference type="ARBA" id="ARBA00023125"/>
    </source>
</evidence>
<dbReference type="InterPro" id="IPR046335">
    <property type="entry name" value="LacI/GalR-like_sensor"/>
</dbReference>